<evidence type="ECO:0000313" key="1">
    <source>
        <dbReference type="EMBL" id="KWX19892.1"/>
    </source>
</evidence>
<accession>A0A132PD52</accession>
<name>A0A132PD52_9MYCO</name>
<dbReference type="Proteomes" id="UP000070612">
    <property type="component" value="Unassembled WGS sequence"/>
</dbReference>
<sequence>MGKPSRFHAVDDANRTRNEMFSLIKEQAPRFDTTFLCKSGAYSYVRQKGEMYLYKMAWYLRFKEIALQVSTVDDGPLRDRRFSIATSKRKAQAQAAIEDVSQQLQMHRAVHICHWNAPTSWGAQVADYGLWAVHRELLGKNCQWFPPCVKPTLSSVFLPWGQAK</sequence>
<dbReference type="PATRIC" id="fig|59750.3.peg.5028"/>
<protein>
    <submittedName>
        <fullName evidence="1">Uncharacterized protein</fullName>
    </submittedName>
</protein>
<reference evidence="1 2" key="1">
    <citation type="submission" date="2015-07" db="EMBL/GenBank/DDBJ databases">
        <title>A draft genome sequence of Mycobacterium wolinskyi.</title>
        <authorList>
            <person name="de Man T.J."/>
            <person name="Perry K.A."/>
            <person name="Coulliette A.D."/>
            <person name="Jensen B."/>
            <person name="Toney N.C."/>
            <person name="Limbago B.M."/>
            <person name="Noble-Wang J."/>
        </authorList>
    </citation>
    <scope>NUCLEOTIDE SEQUENCE [LARGE SCALE GENOMIC DNA]</scope>
    <source>
        <strain evidence="1 2">CDC_01</strain>
    </source>
</reference>
<dbReference type="EMBL" id="LGTW01000034">
    <property type="protein sequence ID" value="KWX19892.1"/>
    <property type="molecule type" value="Genomic_DNA"/>
</dbReference>
<dbReference type="AlphaFoldDB" id="A0A132PD52"/>
<keyword evidence="2" id="KW-1185">Reference proteome</keyword>
<proteinExistence type="predicted"/>
<organism evidence="1 2">
    <name type="scientific">Mycolicibacterium wolinskyi</name>
    <dbReference type="NCBI Taxonomy" id="59750"/>
    <lineage>
        <taxon>Bacteria</taxon>
        <taxon>Bacillati</taxon>
        <taxon>Actinomycetota</taxon>
        <taxon>Actinomycetes</taxon>
        <taxon>Mycobacteriales</taxon>
        <taxon>Mycobacteriaceae</taxon>
        <taxon>Mycolicibacterium</taxon>
    </lineage>
</organism>
<evidence type="ECO:0000313" key="2">
    <source>
        <dbReference type="Proteomes" id="UP000070612"/>
    </source>
</evidence>
<gene>
    <name evidence="1" type="ORF">AFM11_33475</name>
</gene>
<comment type="caution">
    <text evidence="1">The sequence shown here is derived from an EMBL/GenBank/DDBJ whole genome shotgun (WGS) entry which is preliminary data.</text>
</comment>